<dbReference type="SUPFAM" id="SSF53756">
    <property type="entry name" value="UDP-Glycosyltransferase/glycogen phosphorylase"/>
    <property type="match status" value="1"/>
</dbReference>
<evidence type="ECO:0000313" key="4">
    <source>
        <dbReference type="Proteomes" id="UP000680815"/>
    </source>
</evidence>
<keyword evidence="3" id="KW-0808">Transferase</keyword>
<feature type="domain" description="Glycosyltransferase subfamily 4-like N-terminal" evidence="2">
    <location>
        <begin position="22"/>
        <end position="191"/>
    </location>
</feature>
<dbReference type="InterPro" id="IPR001296">
    <property type="entry name" value="Glyco_trans_1"/>
</dbReference>
<organism evidence="3 4">
    <name type="scientific">Roseomonas nitratireducens</name>
    <dbReference type="NCBI Taxonomy" id="2820810"/>
    <lineage>
        <taxon>Bacteria</taxon>
        <taxon>Pseudomonadati</taxon>
        <taxon>Pseudomonadota</taxon>
        <taxon>Alphaproteobacteria</taxon>
        <taxon>Acetobacterales</taxon>
        <taxon>Roseomonadaceae</taxon>
        <taxon>Roseomonas</taxon>
    </lineage>
</organism>
<dbReference type="PANTHER" id="PTHR12526">
    <property type="entry name" value="GLYCOSYLTRANSFERASE"/>
    <property type="match status" value="1"/>
</dbReference>
<accession>A0ABS4AMX7</accession>
<proteinExistence type="predicted"/>
<gene>
    <name evidence="3" type="ORF">J5Y09_01475</name>
</gene>
<dbReference type="EMBL" id="JAGIYZ010000001">
    <property type="protein sequence ID" value="MBP0462569.1"/>
    <property type="molecule type" value="Genomic_DNA"/>
</dbReference>
<dbReference type="EC" id="2.4.-.-" evidence="3"/>
<dbReference type="PANTHER" id="PTHR12526:SF623">
    <property type="entry name" value="WABG"/>
    <property type="match status" value="1"/>
</dbReference>
<feature type="domain" description="Glycosyl transferase family 1" evidence="1">
    <location>
        <begin position="199"/>
        <end position="375"/>
    </location>
</feature>
<dbReference type="RefSeq" id="WP_209349933.1">
    <property type="nucleotide sequence ID" value="NZ_JAGIYZ010000001.1"/>
</dbReference>
<name>A0ABS4AMX7_9PROT</name>
<dbReference type="InterPro" id="IPR028098">
    <property type="entry name" value="Glyco_trans_4-like_N"/>
</dbReference>
<evidence type="ECO:0000259" key="2">
    <source>
        <dbReference type="Pfam" id="PF13439"/>
    </source>
</evidence>
<dbReference type="Gene3D" id="3.40.50.2000">
    <property type="entry name" value="Glycogen Phosphorylase B"/>
    <property type="match status" value="2"/>
</dbReference>
<evidence type="ECO:0000313" key="3">
    <source>
        <dbReference type="EMBL" id="MBP0462569.1"/>
    </source>
</evidence>
<dbReference type="GO" id="GO:0016757">
    <property type="term" value="F:glycosyltransferase activity"/>
    <property type="evidence" value="ECO:0007669"/>
    <property type="project" value="UniProtKB-KW"/>
</dbReference>
<keyword evidence="4" id="KW-1185">Reference proteome</keyword>
<dbReference type="Pfam" id="PF13439">
    <property type="entry name" value="Glyco_transf_4"/>
    <property type="match status" value="1"/>
</dbReference>
<protein>
    <submittedName>
        <fullName evidence="3">Glycosyltransferase</fullName>
        <ecNumber evidence="3">2.4.-.-</ecNumber>
    </submittedName>
</protein>
<comment type="caution">
    <text evidence="3">The sequence shown here is derived from an EMBL/GenBank/DDBJ whole genome shotgun (WGS) entry which is preliminary data.</text>
</comment>
<evidence type="ECO:0000259" key="1">
    <source>
        <dbReference type="Pfam" id="PF00534"/>
    </source>
</evidence>
<reference evidence="3 4" key="1">
    <citation type="submission" date="2021-03" db="EMBL/GenBank/DDBJ databases">
        <authorList>
            <person name="So Y."/>
        </authorList>
    </citation>
    <scope>NUCLEOTIDE SEQUENCE [LARGE SCALE GENOMIC DNA]</scope>
    <source>
        <strain evidence="3 4">PWR1</strain>
    </source>
</reference>
<sequence length="399" mass="43201">MTGPDPVAPVPLGIIIGSMNRGGTETHLLDLLPALKQHGFAPSIYLIGADGPLREVFRARGIPVLPDRLREPPAGLPRPIRRLMRLFGLLPGLWTWGIRHRRGLLHAYLSEAVILSALALWPMRRRLLLAQRGLFTYRANYGATITSLERWAFRQSLAVTTNSGQLVEMLVEDGVPRDKIVMIPNGLSPERMHPAGADRAAARARLDLADDALVLVKVANLHVYKGHEDVLDALALLRAGGELPPRTVMLFIGSDAAVKGVDRRNQIEQRARDLGIADVVRCLGERNDATFLMRAADIGVHASHEEGSSNAVIEMMAAGLPIVATDVGGTSEALAEGAAGCLVPPRAPAELAAALRTVIADPRLRATLGEAARQRAQTEYTLAQCVGRHARLYRDMLKA</sequence>
<dbReference type="Proteomes" id="UP000680815">
    <property type="component" value="Unassembled WGS sequence"/>
</dbReference>
<dbReference type="Pfam" id="PF00534">
    <property type="entry name" value="Glycos_transf_1"/>
    <property type="match status" value="1"/>
</dbReference>
<keyword evidence="3" id="KW-0328">Glycosyltransferase</keyword>